<keyword evidence="4 10" id="KW-1134">Transmembrane beta strand</keyword>
<dbReference type="Proteomes" id="UP001209701">
    <property type="component" value="Unassembled WGS sequence"/>
</dbReference>
<keyword evidence="5 10" id="KW-0812">Transmembrane</keyword>
<keyword evidence="6 11" id="KW-0798">TonB box</keyword>
<evidence type="ECO:0000256" key="6">
    <source>
        <dbReference type="ARBA" id="ARBA00023077"/>
    </source>
</evidence>
<dbReference type="Gene3D" id="2.170.130.10">
    <property type="entry name" value="TonB-dependent receptor, plug domain"/>
    <property type="match status" value="1"/>
</dbReference>
<dbReference type="SUPFAM" id="SSF56935">
    <property type="entry name" value="Porins"/>
    <property type="match status" value="1"/>
</dbReference>
<evidence type="ECO:0000259" key="12">
    <source>
        <dbReference type="Pfam" id="PF00593"/>
    </source>
</evidence>
<protein>
    <submittedName>
        <fullName evidence="14">TonB-dependent receptor</fullName>
    </submittedName>
</protein>
<dbReference type="PANTHER" id="PTHR47234">
    <property type="match status" value="1"/>
</dbReference>
<evidence type="ECO:0000256" key="8">
    <source>
        <dbReference type="ARBA" id="ARBA00023170"/>
    </source>
</evidence>
<evidence type="ECO:0000256" key="1">
    <source>
        <dbReference type="ARBA" id="ARBA00004571"/>
    </source>
</evidence>
<evidence type="ECO:0000256" key="10">
    <source>
        <dbReference type="PROSITE-ProRule" id="PRU01360"/>
    </source>
</evidence>
<keyword evidence="8 14" id="KW-0675">Receptor</keyword>
<feature type="domain" description="TonB-dependent receptor-like beta-barrel" evidence="12">
    <location>
        <begin position="432"/>
        <end position="962"/>
    </location>
</feature>
<evidence type="ECO:0000313" key="15">
    <source>
        <dbReference type="Proteomes" id="UP001209701"/>
    </source>
</evidence>
<gene>
    <name evidence="14" type="ORF">LNV07_20130</name>
</gene>
<evidence type="ECO:0000313" key="14">
    <source>
        <dbReference type="EMBL" id="MCV2370395.1"/>
    </source>
</evidence>
<dbReference type="InterPro" id="IPR012910">
    <property type="entry name" value="Plug_dom"/>
</dbReference>
<organism evidence="14 15">
    <name type="scientific">Roseateles oligotrophus</name>
    <dbReference type="NCBI Taxonomy" id="1769250"/>
    <lineage>
        <taxon>Bacteria</taxon>
        <taxon>Pseudomonadati</taxon>
        <taxon>Pseudomonadota</taxon>
        <taxon>Betaproteobacteria</taxon>
        <taxon>Burkholderiales</taxon>
        <taxon>Sphaerotilaceae</taxon>
        <taxon>Roseateles</taxon>
    </lineage>
</organism>
<dbReference type="PANTHER" id="PTHR47234:SF2">
    <property type="entry name" value="TONB-DEPENDENT RECEPTOR"/>
    <property type="match status" value="1"/>
</dbReference>
<keyword evidence="3 10" id="KW-0813">Transport</keyword>
<evidence type="ECO:0000256" key="2">
    <source>
        <dbReference type="ARBA" id="ARBA00009810"/>
    </source>
</evidence>
<keyword evidence="9 10" id="KW-0998">Cell outer membrane</keyword>
<comment type="subcellular location">
    <subcellularLocation>
        <location evidence="1 10">Cell outer membrane</location>
        <topology evidence="1 10">Multi-pass membrane protein</topology>
    </subcellularLocation>
</comment>
<evidence type="ECO:0000259" key="13">
    <source>
        <dbReference type="Pfam" id="PF07715"/>
    </source>
</evidence>
<evidence type="ECO:0000256" key="5">
    <source>
        <dbReference type="ARBA" id="ARBA00022692"/>
    </source>
</evidence>
<dbReference type="Gene3D" id="2.40.170.20">
    <property type="entry name" value="TonB-dependent receptor, beta-barrel domain"/>
    <property type="match status" value="1"/>
</dbReference>
<comment type="similarity">
    <text evidence="2 10 11">Belongs to the TonB-dependent receptor family.</text>
</comment>
<keyword evidence="15" id="KW-1185">Reference proteome</keyword>
<dbReference type="InterPro" id="IPR037066">
    <property type="entry name" value="Plug_dom_sf"/>
</dbReference>
<keyword evidence="7 10" id="KW-0472">Membrane</keyword>
<dbReference type="PROSITE" id="PS52016">
    <property type="entry name" value="TONB_DEPENDENT_REC_3"/>
    <property type="match status" value="1"/>
</dbReference>
<evidence type="ECO:0000256" key="7">
    <source>
        <dbReference type="ARBA" id="ARBA00023136"/>
    </source>
</evidence>
<evidence type="ECO:0000256" key="4">
    <source>
        <dbReference type="ARBA" id="ARBA00022452"/>
    </source>
</evidence>
<dbReference type="Pfam" id="PF07715">
    <property type="entry name" value="Plug"/>
    <property type="match status" value="1"/>
</dbReference>
<evidence type="ECO:0000256" key="9">
    <source>
        <dbReference type="ARBA" id="ARBA00023237"/>
    </source>
</evidence>
<dbReference type="InterPro" id="IPR000531">
    <property type="entry name" value="Beta-barrel_TonB"/>
</dbReference>
<dbReference type="InterPro" id="IPR039426">
    <property type="entry name" value="TonB-dep_rcpt-like"/>
</dbReference>
<proteinExistence type="inferred from homology"/>
<dbReference type="RefSeq" id="WP_263572981.1">
    <property type="nucleotide sequence ID" value="NZ_JAJIRN010000009.1"/>
</dbReference>
<sequence length="1001" mass="105963">MKFLTTNGSKSFKIPLRVLPRDVSAALAAWSVLLLTVPAASYAEENQEAQVSAAQAKDAKAPAEGAIRSLDTVMVTGSHIPGMANATSSAPITQVGEHLIRGTASISIEDSLSRIPSITSSNSASSNNNSTGAEAANVGVATVSLRNLGSARTLVLVNGRRFVSGVSANTGYGVDLNSIPTALVKRVDVLTGGQSAIYGSDAIAGVINIITKTNFSGLEINAFGADSQAGGGGRKNVDLTYGQNFSSGNAWVSAGRSVQEALHSPDRPFSSYELAFVDGNKSGVLDTITRRPGPAHVPGGALFVGPNGNNLAIFGSGAPFNRNQPLLDANFKPTSNADWDNQYARRYLVTPYQRNYVASGMTFDLSPDSRADVELNWTKTSASVGLEPAPLSAVADVFRVPQGGRTGIDVATSPYFVGSSAGRQLVTALGADTSLDRVQTFRRLAEFGDRTASSERNTFRIATGLTHDFSDTMSLKTSVIYGQTSATQTNTGDISIPNFRNALTIVPNGRGGYQCADAVARIEGCRPVNPFGTVDSLAGQAGITGISPEAIKYLKIATGGTGKVSQTVVNTVLSGQAPWSISGKPISYATGLEYRKEEGAETPDSYRQQGLSRDLQVSAISGQFDVKEAFAEIEAPLARWLILDAAARVGKYSTIGTASTYRLGLNAPVMDALRMRGSWSRSMRAPNVNDLFSNGTTTAISTTTTDVCNGVTATTPGNIAQNCRSIPAVAKRIADVGVFKLVASEANNTRLLSLGSQTLGAETADAVTLGMVFTPLRGLSLSVDYFDISIKDGITRISPDVFVKSCHDVAPGSFDATCGGKLTRDVNEGPMLNLSSPLINAASIKTKGVDLELNYSQRNFGITAFANYLENYDVVSASGATENFGGRPLYPKWRLTLNGSYKISDQLDVFAQARYRSATQEFLTKSPYSEDLNNVKSSTYTDLRFNYSVTPALSLYVGANNLFDVQPDILPRGGLVGTNTEPRAFDVIGRQFFAGLKFKLK</sequence>
<reference evidence="14 15" key="1">
    <citation type="submission" date="2021-11" db="EMBL/GenBank/DDBJ databases">
        <authorList>
            <person name="Liang Q."/>
            <person name="Mou H."/>
            <person name="Liu Z."/>
        </authorList>
    </citation>
    <scope>NUCLEOTIDE SEQUENCE [LARGE SCALE GENOMIC DNA]</scope>
    <source>
        <strain evidence="14 15">CHU3</strain>
    </source>
</reference>
<feature type="domain" description="TonB-dependent receptor plug" evidence="13">
    <location>
        <begin position="87"/>
        <end position="206"/>
    </location>
</feature>
<evidence type="ECO:0000256" key="3">
    <source>
        <dbReference type="ARBA" id="ARBA00022448"/>
    </source>
</evidence>
<comment type="caution">
    <text evidence="14">The sequence shown here is derived from an EMBL/GenBank/DDBJ whole genome shotgun (WGS) entry which is preliminary data.</text>
</comment>
<dbReference type="EMBL" id="JAJIRN010000009">
    <property type="protein sequence ID" value="MCV2370395.1"/>
    <property type="molecule type" value="Genomic_DNA"/>
</dbReference>
<dbReference type="Pfam" id="PF00593">
    <property type="entry name" value="TonB_dep_Rec_b-barrel"/>
    <property type="match status" value="1"/>
</dbReference>
<dbReference type="InterPro" id="IPR036942">
    <property type="entry name" value="Beta-barrel_TonB_sf"/>
</dbReference>
<accession>A0ABT2YK17</accession>
<name>A0ABT2YK17_9BURK</name>
<evidence type="ECO:0000256" key="11">
    <source>
        <dbReference type="RuleBase" id="RU003357"/>
    </source>
</evidence>